<evidence type="ECO:0000259" key="2">
    <source>
        <dbReference type="Pfam" id="PF02517"/>
    </source>
</evidence>
<dbReference type="STRING" id="71139.A0A059AJS8"/>
<gene>
    <name evidence="3" type="ORF">EUGRSUZ_I00075</name>
</gene>
<feature type="transmembrane region" description="Helical" evidence="1">
    <location>
        <begin position="25"/>
        <end position="42"/>
    </location>
</feature>
<feature type="transmembrane region" description="Helical" evidence="1">
    <location>
        <begin position="103"/>
        <end position="122"/>
    </location>
</feature>
<feature type="transmembrane region" description="Helical" evidence="1">
    <location>
        <begin position="63"/>
        <end position="83"/>
    </location>
</feature>
<organism evidence="3">
    <name type="scientific">Eucalyptus grandis</name>
    <name type="common">Flooded gum</name>
    <dbReference type="NCBI Taxonomy" id="71139"/>
    <lineage>
        <taxon>Eukaryota</taxon>
        <taxon>Viridiplantae</taxon>
        <taxon>Streptophyta</taxon>
        <taxon>Embryophyta</taxon>
        <taxon>Tracheophyta</taxon>
        <taxon>Spermatophyta</taxon>
        <taxon>Magnoliopsida</taxon>
        <taxon>eudicotyledons</taxon>
        <taxon>Gunneridae</taxon>
        <taxon>Pentapetalae</taxon>
        <taxon>rosids</taxon>
        <taxon>malvids</taxon>
        <taxon>Myrtales</taxon>
        <taxon>Myrtaceae</taxon>
        <taxon>Myrtoideae</taxon>
        <taxon>Eucalypteae</taxon>
        <taxon>Eucalyptus</taxon>
    </lineage>
</organism>
<keyword evidence="1" id="KW-0472">Membrane</keyword>
<dbReference type="PANTHER" id="PTHR43592:SF20">
    <property type="entry name" value="ALPHA_BETA-HYDROLASES SUPERFAMILY PROTEIN"/>
    <property type="match status" value="1"/>
</dbReference>
<sequence length="133" mass="15016">MATSVALVEELLFRSWLTEDIAADLGYHLGIILSGLAFYLFQRSPWAVPGLWLLSLSLARLRQISEGILVSSYTLQLGGFLIYNPNFPLWITGTHPFQPFGRIGGLTFSLVLAIMFYPREAVMKKELTRPIRK</sequence>
<proteinExistence type="predicted"/>
<keyword evidence="1" id="KW-0812">Transmembrane</keyword>
<dbReference type="Gramene" id="KCW54093">
    <property type="protein sequence ID" value="KCW54093"/>
    <property type="gene ID" value="EUGRSUZ_I00075"/>
</dbReference>
<dbReference type="Pfam" id="PF02517">
    <property type="entry name" value="Rce1-like"/>
    <property type="match status" value="1"/>
</dbReference>
<evidence type="ECO:0000256" key="1">
    <source>
        <dbReference type="SAM" id="Phobius"/>
    </source>
</evidence>
<name>A0A059AJS8_EUCGR</name>
<dbReference type="AlphaFoldDB" id="A0A059AJS8"/>
<keyword evidence="1" id="KW-1133">Transmembrane helix</keyword>
<dbReference type="EMBL" id="KK198761">
    <property type="protein sequence ID" value="KCW54093.1"/>
    <property type="molecule type" value="Genomic_DNA"/>
</dbReference>
<dbReference type="PANTHER" id="PTHR43592">
    <property type="entry name" value="CAAX AMINO TERMINAL PROTEASE"/>
    <property type="match status" value="1"/>
</dbReference>
<accession>A0A059AJS8</accession>
<feature type="domain" description="CAAX prenyl protease 2/Lysostaphin resistance protein A-like" evidence="2">
    <location>
        <begin position="4"/>
        <end position="71"/>
    </location>
</feature>
<evidence type="ECO:0000313" key="3">
    <source>
        <dbReference type="EMBL" id="KCW54093.1"/>
    </source>
</evidence>
<reference evidence="3" key="1">
    <citation type="submission" date="2013-07" db="EMBL/GenBank/DDBJ databases">
        <title>The genome of Eucalyptus grandis.</title>
        <authorList>
            <person name="Schmutz J."/>
            <person name="Hayes R."/>
            <person name="Myburg A."/>
            <person name="Tuskan G."/>
            <person name="Grattapaglia D."/>
            <person name="Rokhsar D.S."/>
        </authorList>
    </citation>
    <scope>NUCLEOTIDE SEQUENCE</scope>
    <source>
        <tissue evidence="3">Leaf extractions</tissue>
    </source>
</reference>
<protein>
    <recommendedName>
        <fullName evidence="2">CAAX prenyl protease 2/Lysostaphin resistance protein A-like domain-containing protein</fullName>
    </recommendedName>
</protein>
<dbReference type="GO" id="GO:0004175">
    <property type="term" value="F:endopeptidase activity"/>
    <property type="evidence" value="ECO:0007669"/>
    <property type="project" value="UniProtKB-ARBA"/>
</dbReference>
<dbReference type="GO" id="GO:0080120">
    <property type="term" value="P:CAAX-box protein maturation"/>
    <property type="evidence" value="ECO:0007669"/>
    <property type="project" value="UniProtKB-ARBA"/>
</dbReference>
<dbReference type="InterPro" id="IPR003675">
    <property type="entry name" value="Rce1/LyrA-like_dom"/>
</dbReference>
<dbReference type="InParanoid" id="A0A059AJS8"/>